<evidence type="ECO:0000256" key="7">
    <source>
        <dbReference type="SAM" id="MobiDB-lite"/>
    </source>
</evidence>
<feature type="region of interest" description="Disordered" evidence="7">
    <location>
        <begin position="1"/>
        <end position="50"/>
    </location>
</feature>
<comment type="subcellular location">
    <subcellularLocation>
        <location evidence="1">Membrane</location>
        <topology evidence="1">Single-pass membrane protein</topology>
    </subcellularLocation>
</comment>
<name>A0ABN9Q4A5_9DINO</name>
<dbReference type="Gene3D" id="3.30.465.10">
    <property type="match status" value="1"/>
</dbReference>
<keyword evidence="10" id="KW-1185">Reference proteome</keyword>
<dbReference type="InterPro" id="IPR016169">
    <property type="entry name" value="FAD-bd_PCMH_sub2"/>
</dbReference>
<comment type="caution">
    <text evidence="9">The sequence shown here is derived from an EMBL/GenBank/DDBJ whole genome shotgun (WGS) entry which is preliminary data.</text>
</comment>
<feature type="domain" description="FAD-binding PCMH-type" evidence="8">
    <location>
        <begin position="59"/>
        <end position="248"/>
    </location>
</feature>
<dbReference type="InterPro" id="IPR006094">
    <property type="entry name" value="Oxid_FAD_bind_N"/>
</dbReference>
<dbReference type="Pfam" id="PF01565">
    <property type="entry name" value="FAD_binding_4"/>
    <property type="match status" value="1"/>
</dbReference>
<dbReference type="PANTHER" id="PTHR10801:SF0">
    <property type="entry name" value="DELTA(24)-STEROL REDUCTASE"/>
    <property type="match status" value="1"/>
</dbReference>
<keyword evidence="6" id="KW-0472">Membrane</keyword>
<dbReference type="InterPro" id="IPR036318">
    <property type="entry name" value="FAD-bd_PCMH-like_sf"/>
</dbReference>
<dbReference type="PANTHER" id="PTHR10801">
    <property type="entry name" value="24-DEHYDROCHOLESTEROL REDUCTASE"/>
    <property type="match status" value="1"/>
</dbReference>
<proteinExistence type="predicted"/>
<evidence type="ECO:0000256" key="3">
    <source>
        <dbReference type="ARBA" id="ARBA00022692"/>
    </source>
</evidence>
<gene>
    <name evidence="9" type="ORF">PCOR1329_LOCUS7870</name>
</gene>
<accession>A0ABN9Q4A5</accession>
<evidence type="ECO:0000256" key="2">
    <source>
        <dbReference type="ARBA" id="ARBA00012405"/>
    </source>
</evidence>
<evidence type="ECO:0000256" key="4">
    <source>
        <dbReference type="ARBA" id="ARBA00022989"/>
    </source>
</evidence>
<dbReference type="EMBL" id="CAUYUJ010002144">
    <property type="protein sequence ID" value="CAK0799414.1"/>
    <property type="molecule type" value="Genomic_DNA"/>
</dbReference>
<dbReference type="PROSITE" id="PS51387">
    <property type="entry name" value="FAD_PCMH"/>
    <property type="match status" value="1"/>
</dbReference>
<evidence type="ECO:0000256" key="1">
    <source>
        <dbReference type="ARBA" id="ARBA00004167"/>
    </source>
</evidence>
<evidence type="ECO:0000259" key="8">
    <source>
        <dbReference type="PROSITE" id="PS51387"/>
    </source>
</evidence>
<dbReference type="InterPro" id="IPR040165">
    <property type="entry name" value="Diminuto-like"/>
</dbReference>
<feature type="non-terminal residue" evidence="9">
    <location>
        <position position="1"/>
    </location>
</feature>
<keyword evidence="5" id="KW-0560">Oxidoreductase</keyword>
<sequence>GGAAFFLPLPPETTKNGRAGARRRRRGEEDGRGPLPGPRLLGAPGRRAPRQLVLRLRAGLPRRRLWARRPGQPRGPRRAHARAAPSSSPSGAEGRPGGDAPRLLAIRREAGGGNCTRAPSHAEGCDLLDLSVYAHVRIDEGKRTATVGARVTMEDLSAACLRQGVLPLVVPEFRRITVGGAVVGAGVESSSGRFGEFSEGCVSCRVRLGSGEVLTCSDAEHPDLFRALSGSYGSLATVLEVELRLQEAKPYVKLQYRWFDDLSEACRFLASVATTSIFAEGLSYPMDKGYRGLPDVTKRHVVIVADWADEAGDPHADRSTMSITESHDLWFYEHVFNTRNSEADHTDVLKTESYLHRHERGAFWMARPEGDSSIPLSPAGLLLWILSGPLRKQFDDYFKTPHLFQLLKLAPQAIIADNFLNTDIYTDVELVETLVHEVRGSSRFALRTPMRGTSMKAQPFSPNGNWSSPAAPRGKVLIDVGLYGRVRGGAGVDAARFFEAADTHRTTTPRATSGDLQ</sequence>
<keyword evidence="4" id="KW-1133">Transmembrane helix</keyword>
<evidence type="ECO:0000256" key="6">
    <source>
        <dbReference type="ARBA" id="ARBA00023136"/>
    </source>
</evidence>
<dbReference type="InterPro" id="IPR016166">
    <property type="entry name" value="FAD-bd_PCMH"/>
</dbReference>
<feature type="compositionally biased region" description="Low complexity" evidence="7">
    <location>
        <begin position="82"/>
        <end position="93"/>
    </location>
</feature>
<protein>
    <recommendedName>
        <fullName evidence="2">Delta(24)-sterol reductase</fullName>
        <ecNumber evidence="2">1.3.1.72</ecNumber>
    </recommendedName>
</protein>
<dbReference type="EC" id="1.3.1.72" evidence="2"/>
<evidence type="ECO:0000313" key="10">
    <source>
        <dbReference type="Proteomes" id="UP001189429"/>
    </source>
</evidence>
<keyword evidence="3" id="KW-0812">Transmembrane</keyword>
<evidence type="ECO:0000313" key="9">
    <source>
        <dbReference type="EMBL" id="CAK0799414.1"/>
    </source>
</evidence>
<dbReference type="Proteomes" id="UP001189429">
    <property type="component" value="Unassembled WGS sequence"/>
</dbReference>
<evidence type="ECO:0000256" key="5">
    <source>
        <dbReference type="ARBA" id="ARBA00023002"/>
    </source>
</evidence>
<organism evidence="9 10">
    <name type="scientific">Prorocentrum cordatum</name>
    <dbReference type="NCBI Taxonomy" id="2364126"/>
    <lineage>
        <taxon>Eukaryota</taxon>
        <taxon>Sar</taxon>
        <taxon>Alveolata</taxon>
        <taxon>Dinophyceae</taxon>
        <taxon>Prorocentrales</taxon>
        <taxon>Prorocentraceae</taxon>
        <taxon>Prorocentrum</taxon>
    </lineage>
</organism>
<dbReference type="SUPFAM" id="SSF56176">
    <property type="entry name" value="FAD-binding/transporter-associated domain-like"/>
    <property type="match status" value="1"/>
</dbReference>
<feature type="region of interest" description="Disordered" evidence="7">
    <location>
        <begin position="64"/>
        <end position="100"/>
    </location>
</feature>
<reference evidence="9" key="1">
    <citation type="submission" date="2023-10" db="EMBL/GenBank/DDBJ databases">
        <authorList>
            <person name="Chen Y."/>
            <person name="Shah S."/>
            <person name="Dougan E. K."/>
            <person name="Thang M."/>
            <person name="Chan C."/>
        </authorList>
    </citation>
    <scope>NUCLEOTIDE SEQUENCE [LARGE SCALE GENOMIC DNA]</scope>
</reference>